<keyword evidence="2" id="KW-1133">Transmembrane helix</keyword>
<feature type="transmembrane region" description="Helical" evidence="2">
    <location>
        <begin position="7"/>
        <end position="27"/>
    </location>
</feature>
<dbReference type="PANTHER" id="PTHR37313:SF2">
    <property type="entry name" value="UPF0749 PROTEIN YLXX"/>
    <property type="match status" value="1"/>
</dbReference>
<evidence type="ECO:0000313" key="3">
    <source>
        <dbReference type="EMBL" id="SEN63091.1"/>
    </source>
</evidence>
<dbReference type="EMBL" id="FODJ01000001">
    <property type="protein sequence ID" value="SEN63091.1"/>
    <property type="molecule type" value="Genomic_DNA"/>
</dbReference>
<evidence type="ECO:0000313" key="4">
    <source>
        <dbReference type="Proteomes" id="UP000199300"/>
    </source>
</evidence>
<dbReference type="Proteomes" id="UP000199300">
    <property type="component" value="Unassembled WGS sequence"/>
</dbReference>
<accession>A0A1H8I463</accession>
<evidence type="ECO:0000256" key="2">
    <source>
        <dbReference type="SAM" id="Phobius"/>
    </source>
</evidence>
<dbReference type="InterPro" id="IPR010273">
    <property type="entry name" value="DUF881"/>
</dbReference>
<dbReference type="Gene3D" id="3.30.70.1880">
    <property type="entry name" value="Protein of unknown function DUF881"/>
    <property type="match status" value="1"/>
</dbReference>
<dbReference type="PANTHER" id="PTHR37313">
    <property type="entry name" value="UPF0749 PROTEIN RV1825"/>
    <property type="match status" value="1"/>
</dbReference>
<keyword evidence="4" id="KW-1185">Reference proteome</keyword>
<sequence length="240" mass="26921">MNDMSKANKLLFSLAIAIIGFMIVLYFNSHDDIEVRDTRDAWEIRSQLQIEQQRQQALQAELNVLIEARFDYVSSSEQQQLSTLVNSVDHLKEEAGMTVRRGAGISIELLLERSEAGIPDGRIMAELIQRLLNELNAYGAEAIAVGNERLVTHTAIREVGDQIYMNQRPLAKPPLTIKVIANDPERLLNYMEVSPSKNEFALHGLSLIIDSDGEVELPAFQDQYKLDLLSVIEENGAGDE</sequence>
<gene>
    <name evidence="3" type="ORF">SAMN04488134_101515</name>
</gene>
<comment type="similarity">
    <text evidence="1">Belongs to the UPF0749 family.</text>
</comment>
<keyword evidence="2" id="KW-0812">Transmembrane</keyword>
<name>A0A1H8I463_9BACI</name>
<protein>
    <submittedName>
        <fullName evidence="3">Uncharacterized conserved protein YlxW, UPF0749 family</fullName>
    </submittedName>
</protein>
<dbReference type="STRING" id="872970.SAMN04488134_101515"/>
<dbReference type="OrthoDB" id="2439649at2"/>
<reference evidence="3 4" key="1">
    <citation type="submission" date="2016-10" db="EMBL/GenBank/DDBJ databases">
        <authorList>
            <person name="de Groot N.N."/>
        </authorList>
    </citation>
    <scope>NUCLEOTIDE SEQUENCE [LARGE SCALE GENOMIC DNA]</scope>
    <source>
        <strain evidence="3 4">CGMCC 1.10434</strain>
    </source>
</reference>
<proteinExistence type="inferred from homology"/>
<organism evidence="3 4">
    <name type="scientific">Amphibacillus marinus</name>
    <dbReference type="NCBI Taxonomy" id="872970"/>
    <lineage>
        <taxon>Bacteria</taxon>
        <taxon>Bacillati</taxon>
        <taxon>Bacillota</taxon>
        <taxon>Bacilli</taxon>
        <taxon>Bacillales</taxon>
        <taxon>Bacillaceae</taxon>
        <taxon>Amphibacillus</taxon>
    </lineage>
</organism>
<dbReference type="Pfam" id="PF05949">
    <property type="entry name" value="DUF881"/>
    <property type="match status" value="1"/>
</dbReference>
<dbReference type="AlphaFoldDB" id="A0A1H8I463"/>
<keyword evidence="2" id="KW-0472">Membrane</keyword>
<evidence type="ECO:0000256" key="1">
    <source>
        <dbReference type="ARBA" id="ARBA00009108"/>
    </source>
</evidence>